<dbReference type="CDD" id="cd11326">
    <property type="entry name" value="AmyAc_Glg_debranch"/>
    <property type="match status" value="1"/>
</dbReference>
<feature type="domain" description="Glycosyl hydrolase family 13 catalytic" evidence="5">
    <location>
        <begin position="154"/>
        <end position="560"/>
    </location>
</feature>
<evidence type="ECO:0000256" key="3">
    <source>
        <dbReference type="ARBA" id="ARBA00023295"/>
    </source>
</evidence>
<dbReference type="InterPro" id="IPR044505">
    <property type="entry name" value="GlgX_Isoamylase_N_E_set"/>
</dbReference>
<dbReference type="CDD" id="cd02856">
    <property type="entry name" value="E_set_GDE_Isoamylase_N"/>
    <property type="match status" value="1"/>
</dbReference>
<dbReference type="SUPFAM" id="SSF81296">
    <property type="entry name" value="E set domains"/>
    <property type="match status" value="1"/>
</dbReference>
<dbReference type="SUPFAM" id="SSF51011">
    <property type="entry name" value="Glycosyl hydrolase domain"/>
    <property type="match status" value="1"/>
</dbReference>
<accession>A0A5N0T9I5</accession>
<dbReference type="NCBIfam" id="TIGR02100">
    <property type="entry name" value="glgX_debranch"/>
    <property type="match status" value="1"/>
</dbReference>
<dbReference type="Pfam" id="PF02922">
    <property type="entry name" value="CBM_48"/>
    <property type="match status" value="1"/>
</dbReference>
<dbReference type="PANTHER" id="PTHR43002">
    <property type="entry name" value="GLYCOGEN DEBRANCHING ENZYME"/>
    <property type="match status" value="1"/>
</dbReference>
<reference evidence="6 7" key="1">
    <citation type="submission" date="2019-09" db="EMBL/GenBank/DDBJ databases">
        <title>Wenzhouxiangella sp. Genome sequencing and assembly.</title>
        <authorList>
            <person name="Zhang R."/>
        </authorList>
    </citation>
    <scope>NUCLEOTIDE SEQUENCE [LARGE SCALE GENOMIC DNA]</scope>
    <source>
        <strain evidence="6 7">W260</strain>
    </source>
</reference>
<name>A0A5N0T9I5_9GAMM</name>
<keyword evidence="3" id="KW-0326">Glycosidase</keyword>
<dbReference type="GO" id="GO:0004135">
    <property type="term" value="F:amylo-alpha-1,6-glucosidase activity"/>
    <property type="evidence" value="ECO:0007669"/>
    <property type="project" value="InterPro"/>
</dbReference>
<dbReference type="AlphaFoldDB" id="A0A5N0T9I5"/>
<dbReference type="InterPro" id="IPR006047">
    <property type="entry name" value="GH13_cat_dom"/>
</dbReference>
<dbReference type="InterPro" id="IPR004193">
    <property type="entry name" value="Glyco_hydro_13_N"/>
</dbReference>
<evidence type="ECO:0000256" key="2">
    <source>
        <dbReference type="ARBA" id="ARBA00022801"/>
    </source>
</evidence>
<evidence type="ECO:0000313" key="7">
    <source>
        <dbReference type="Proteomes" id="UP000325372"/>
    </source>
</evidence>
<dbReference type="Gene3D" id="2.60.40.1180">
    <property type="entry name" value="Golgi alpha-mannosidase II"/>
    <property type="match status" value="1"/>
</dbReference>
<evidence type="ECO:0000256" key="1">
    <source>
        <dbReference type="ARBA" id="ARBA00008061"/>
    </source>
</evidence>
<dbReference type="EMBL" id="VYXP01000007">
    <property type="protein sequence ID" value="KAA9130466.1"/>
    <property type="molecule type" value="Genomic_DNA"/>
</dbReference>
<protein>
    <submittedName>
        <fullName evidence="6">Glycogen debranching protein GlgX</fullName>
    </submittedName>
</protein>
<gene>
    <name evidence="6" type="primary">glgX</name>
    <name evidence="6" type="ORF">F3N42_12260</name>
</gene>
<keyword evidence="2" id="KW-0378">Hydrolase</keyword>
<dbReference type="Gene3D" id="2.60.40.10">
    <property type="entry name" value="Immunoglobulins"/>
    <property type="match status" value="1"/>
</dbReference>
<comment type="caution">
    <text evidence="6">The sequence shown here is derived from an EMBL/GenBank/DDBJ whole genome shotgun (WGS) entry which is preliminary data.</text>
</comment>
<proteinExistence type="inferred from homology"/>
<dbReference type="InterPro" id="IPR017853">
    <property type="entry name" value="GH"/>
</dbReference>
<dbReference type="InterPro" id="IPR013783">
    <property type="entry name" value="Ig-like_fold"/>
</dbReference>
<dbReference type="RefSeq" id="WP_150864771.1">
    <property type="nucleotide sequence ID" value="NZ_VYXP01000007.1"/>
</dbReference>
<feature type="region of interest" description="Disordered" evidence="4">
    <location>
        <begin position="111"/>
        <end position="139"/>
    </location>
</feature>
<dbReference type="InterPro" id="IPR011837">
    <property type="entry name" value="Glycogen_debranch_GlgX"/>
</dbReference>
<dbReference type="Proteomes" id="UP000325372">
    <property type="component" value="Unassembled WGS sequence"/>
</dbReference>
<evidence type="ECO:0000259" key="5">
    <source>
        <dbReference type="SMART" id="SM00642"/>
    </source>
</evidence>
<dbReference type="GO" id="GO:0005980">
    <property type="term" value="P:glycogen catabolic process"/>
    <property type="evidence" value="ECO:0007669"/>
    <property type="project" value="InterPro"/>
</dbReference>
<dbReference type="Pfam" id="PF00128">
    <property type="entry name" value="Alpha-amylase"/>
    <property type="match status" value="1"/>
</dbReference>
<dbReference type="Gene3D" id="3.20.20.80">
    <property type="entry name" value="Glycosidases"/>
    <property type="match status" value="1"/>
</dbReference>
<keyword evidence="7" id="KW-1185">Reference proteome</keyword>
<comment type="similarity">
    <text evidence="1">Belongs to the glycosyl hydrolase 13 family.</text>
</comment>
<dbReference type="InterPro" id="IPR014756">
    <property type="entry name" value="Ig_E-set"/>
</dbReference>
<dbReference type="SMART" id="SM00642">
    <property type="entry name" value="Aamy"/>
    <property type="match status" value="1"/>
</dbReference>
<dbReference type="SUPFAM" id="SSF51445">
    <property type="entry name" value="(Trans)glycosidases"/>
    <property type="match status" value="1"/>
</dbReference>
<evidence type="ECO:0000313" key="6">
    <source>
        <dbReference type="EMBL" id="KAA9130466.1"/>
    </source>
</evidence>
<organism evidence="6 7">
    <name type="scientific">Marinihelvus fidelis</name>
    <dbReference type="NCBI Taxonomy" id="2613842"/>
    <lineage>
        <taxon>Bacteria</taxon>
        <taxon>Pseudomonadati</taxon>
        <taxon>Pseudomonadota</taxon>
        <taxon>Gammaproteobacteria</taxon>
        <taxon>Chromatiales</taxon>
        <taxon>Wenzhouxiangellaceae</taxon>
        <taxon>Marinihelvus</taxon>
    </lineage>
</organism>
<evidence type="ECO:0000256" key="4">
    <source>
        <dbReference type="SAM" id="MobiDB-lite"/>
    </source>
</evidence>
<dbReference type="InterPro" id="IPR013780">
    <property type="entry name" value="Glyco_hydro_b"/>
</dbReference>
<sequence length="670" mass="74000">MLERGDPGCLGGRALEGGANFAVYASRAERVELCLFDAHGNATGSFDLPGHDDGVWHGFFPGLSAGQAYGYRVHGPHDPKAGLRHHPGKLLIDPWARRLSGEVRWDPSLFDTDPSDSAGAMPRSLVTAPGEGAGPVIRRDDSGRIPWSEAVVYETHVRGYTMRHPGLTEAERGRFKGMANHQVLDYIRALGVTHVELMPVHSMVDEAFLSARGLRNYWGYNSIQFFTPAARYGGEDPVVEFRDMVNAIHDAGLEVILDVVYNHTGEGGEDGPTLGFRGLDNLAYYRTLPGDPSTYINDTGCGNTINADHPRVQELVTASLEYWHRDMGVDGFRFDLAPILGQTATGFRTDHPLLRAITTTPGLRNARLVAEPWGPGPGGYRLGEFPPGWSEWNDRYRDTARRFWRGDAQQLAPLASRIHGSSDLFDRPGRGPLASVNFITSHDGFTLSDLVSYKRRHNHANGEDNRDGHSHNYSCNHGVEGPTDRGATLALRRRHRLNLLTTLLLSQGVPMLLAGDEFGNSQGGNNNAYAQDNETGWLDWSGLDHDPEFVQLVRALIRIRRRQPLLRQPEYVHGQVDEAAAGKARYIDWFNVDGEPMAAGDWAHSRAVMKLLSGQGNELALLVNGHDFEARFVLPGGGWVCEFCSDARQYPGQNDRFDAPAWSMTCLVRG</sequence>